<organism evidence="1 2">
    <name type="scientific">Weissella muntiaci</name>
    <dbReference type="NCBI Taxonomy" id="2508881"/>
    <lineage>
        <taxon>Bacteria</taxon>
        <taxon>Bacillati</taxon>
        <taxon>Bacillota</taxon>
        <taxon>Bacilli</taxon>
        <taxon>Lactobacillales</taxon>
        <taxon>Lactobacillaceae</taxon>
        <taxon>Weissella</taxon>
    </lineage>
</organism>
<dbReference type="EMBL" id="SDGZ01000013">
    <property type="protein sequence ID" value="TYC49904.1"/>
    <property type="molecule type" value="Genomic_DNA"/>
</dbReference>
<evidence type="ECO:0008006" key="3">
    <source>
        <dbReference type="Google" id="ProtNLM"/>
    </source>
</evidence>
<dbReference type="InterPro" id="IPR054438">
    <property type="entry name" value="Struct_cement_gp24/gp6"/>
</dbReference>
<accession>A0A6C2C7M0</accession>
<reference evidence="1 2" key="1">
    <citation type="submission" date="2019-01" db="EMBL/GenBank/DDBJ databases">
        <title>Weissella sp. nov., a novel lactic acid bacterium isolated from animal feces.</title>
        <authorList>
            <person name="Wang L.-T."/>
        </authorList>
    </citation>
    <scope>NUCLEOTIDE SEQUENCE [LARGE SCALE GENOMIC DNA]</scope>
    <source>
        <strain evidence="1 2">8H-2</strain>
    </source>
</reference>
<dbReference type="RefSeq" id="WP_148622463.1">
    <property type="nucleotide sequence ID" value="NZ_SDGZ01000013.1"/>
</dbReference>
<evidence type="ECO:0000313" key="1">
    <source>
        <dbReference type="EMBL" id="TYC49904.1"/>
    </source>
</evidence>
<gene>
    <name evidence="1" type="ORF">ESZ50_04750</name>
</gene>
<dbReference type="OrthoDB" id="2048587at2"/>
<dbReference type="Proteomes" id="UP000371977">
    <property type="component" value="Unassembled WGS sequence"/>
</dbReference>
<sequence>MSENKQGRQYMDGKISVGHVADTSLQQVRTEPAGEVIPYGAPLTLVDGVVKVAKPGDSFIGIARAFEGLIDTFETKVGAFNEKEPVSVLYAGSIGVVVAEAITSGAKAIIAADGKFKAAVAETEQKDIVGTFWTDGSVDGIATLHI</sequence>
<keyword evidence="2" id="KW-1185">Reference proteome</keyword>
<dbReference type="AlphaFoldDB" id="A0A6C2C7M0"/>
<evidence type="ECO:0000313" key="2">
    <source>
        <dbReference type="Proteomes" id="UP000371977"/>
    </source>
</evidence>
<proteinExistence type="predicted"/>
<name>A0A6C2C7M0_9LACO</name>
<comment type="caution">
    <text evidence="1">The sequence shown here is derived from an EMBL/GenBank/DDBJ whole genome shotgun (WGS) entry which is preliminary data.</text>
</comment>
<protein>
    <recommendedName>
        <fullName evidence="3">DUF2190 family protein</fullName>
    </recommendedName>
</protein>
<dbReference type="Pfam" id="PF22758">
    <property type="entry name" value="Phage_cement"/>
    <property type="match status" value="1"/>
</dbReference>